<name>A0A183SP95_SCHSO</name>
<dbReference type="Proteomes" id="UP000275846">
    <property type="component" value="Unassembled WGS sequence"/>
</dbReference>
<evidence type="ECO:0000313" key="2">
    <source>
        <dbReference type="EMBL" id="VDL92428.1"/>
    </source>
</evidence>
<reference evidence="4" key="1">
    <citation type="submission" date="2016-06" db="UniProtKB">
        <authorList>
            <consortium name="WormBaseParasite"/>
        </authorList>
    </citation>
    <scope>IDENTIFICATION</scope>
</reference>
<gene>
    <name evidence="2" type="ORF">SSLN_LOCUS6043</name>
</gene>
<evidence type="ECO:0000313" key="3">
    <source>
        <dbReference type="Proteomes" id="UP000275846"/>
    </source>
</evidence>
<evidence type="ECO:0000256" key="1">
    <source>
        <dbReference type="SAM" id="MobiDB-lite"/>
    </source>
</evidence>
<dbReference type="AlphaFoldDB" id="A0A183SP95"/>
<reference evidence="2 3" key="2">
    <citation type="submission" date="2018-11" db="EMBL/GenBank/DDBJ databases">
        <authorList>
            <consortium name="Pathogen Informatics"/>
        </authorList>
    </citation>
    <scope>NUCLEOTIDE SEQUENCE [LARGE SCALE GENOMIC DNA]</scope>
    <source>
        <strain evidence="2 3">NST_G2</strain>
    </source>
</reference>
<dbReference type="EMBL" id="UYSU01033513">
    <property type="protein sequence ID" value="VDL92428.1"/>
    <property type="molecule type" value="Genomic_DNA"/>
</dbReference>
<feature type="compositionally biased region" description="Acidic residues" evidence="1">
    <location>
        <begin position="81"/>
        <end position="117"/>
    </location>
</feature>
<proteinExistence type="predicted"/>
<sequence>MCAHEYRLLILLLPPPPPPLPPPLLSCQLHSFGAVTDGAVGADLCLPGLCEQEAHACRILRRHLVTTRTNRPKWGYPCGCGEDDDDGSNLDADYDDSDAEYDDGDGDADGEDDDDNDGGGGGGGDDDVPGSSHRPSQSVVWCIALGTAADDLLYAYYLRYLASQTRAPEFHNRGLSGSHV</sequence>
<evidence type="ECO:0000313" key="4">
    <source>
        <dbReference type="WBParaSite" id="SSLN_0000623601-mRNA-1"/>
    </source>
</evidence>
<feature type="region of interest" description="Disordered" evidence="1">
    <location>
        <begin position="76"/>
        <end position="133"/>
    </location>
</feature>
<organism evidence="4">
    <name type="scientific">Schistocephalus solidus</name>
    <name type="common">Tapeworm</name>
    <dbReference type="NCBI Taxonomy" id="70667"/>
    <lineage>
        <taxon>Eukaryota</taxon>
        <taxon>Metazoa</taxon>
        <taxon>Spiralia</taxon>
        <taxon>Lophotrochozoa</taxon>
        <taxon>Platyhelminthes</taxon>
        <taxon>Cestoda</taxon>
        <taxon>Eucestoda</taxon>
        <taxon>Diphyllobothriidea</taxon>
        <taxon>Diphyllobothriidae</taxon>
        <taxon>Schistocephalus</taxon>
    </lineage>
</organism>
<accession>A0A183SP95</accession>
<dbReference type="WBParaSite" id="SSLN_0000623601-mRNA-1">
    <property type="protein sequence ID" value="SSLN_0000623601-mRNA-1"/>
    <property type="gene ID" value="SSLN_0000623601"/>
</dbReference>
<protein>
    <submittedName>
        <fullName evidence="2 4">Uncharacterized protein</fullName>
    </submittedName>
</protein>
<keyword evidence="3" id="KW-1185">Reference proteome</keyword>